<name>A0AAW8R6G1_9ALTE</name>
<feature type="chain" id="PRO_5043824321" description="PEP-CTERM sorting domain-containing protein" evidence="2">
    <location>
        <begin position="23"/>
        <end position="182"/>
    </location>
</feature>
<dbReference type="EMBL" id="JAVRIE010000006">
    <property type="protein sequence ID" value="MDT0583731.1"/>
    <property type="molecule type" value="Genomic_DNA"/>
</dbReference>
<gene>
    <name evidence="3" type="ORF">RM544_14370</name>
</gene>
<dbReference type="Proteomes" id="UP001249020">
    <property type="component" value="Unassembled WGS sequence"/>
</dbReference>
<keyword evidence="4" id="KW-1185">Reference proteome</keyword>
<dbReference type="RefSeq" id="WP_311362497.1">
    <property type="nucleotide sequence ID" value="NZ_JAVRIE010000006.1"/>
</dbReference>
<keyword evidence="1" id="KW-0472">Membrane</keyword>
<evidence type="ECO:0000313" key="3">
    <source>
        <dbReference type="EMBL" id="MDT0583731.1"/>
    </source>
</evidence>
<evidence type="ECO:0000313" key="4">
    <source>
        <dbReference type="Proteomes" id="UP001249020"/>
    </source>
</evidence>
<dbReference type="AlphaFoldDB" id="A0AAW8R6G1"/>
<protein>
    <recommendedName>
        <fullName evidence="5">PEP-CTERM sorting domain-containing protein</fullName>
    </recommendedName>
</protein>
<comment type="caution">
    <text evidence="3">The sequence shown here is derived from an EMBL/GenBank/DDBJ whole genome shotgun (WGS) entry which is preliminary data.</text>
</comment>
<evidence type="ECO:0008006" key="5">
    <source>
        <dbReference type="Google" id="ProtNLM"/>
    </source>
</evidence>
<feature type="transmembrane region" description="Helical" evidence="1">
    <location>
        <begin position="159"/>
        <end position="177"/>
    </location>
</feature>
<evidence type="ECO:0000256" key="1">
    <source>
        <dbReference type="SAM" id="Phobius"/>
    </source>
</evidence>
<keyword evidence="2" id="KW-0732">Signal</keyword>
<keyword evidence="1" id="KW-1133">Transmembrane helix</keyword>
<organism evidence="3 4">
    <name type="scientific">Brumicola blandensis</name>
    <dbReference type="NCBI Taxonomy" id="3075611"/>
    <lineage>
        <taxon>Bacteria</taxon>
        <taxon>Pseudomonadati</taxon>
        <taxon>Pseudomonadota</taxon>
        <taxon>Gammaproteobacteria</taxon>
        <taxon>Alteromonadales</taxon>
        <taxon>Alteromonadaceae</taxon>
        <taxon>Brumicola</taxon>
    </lineage>
</organism>
<feature type="signal peptide" evidence="2">
    <location>
        <begin position="1"/>
        <end position="22"/>
    </location>
</feature>
<keyword evidence="1" id="KW-0812">Transmembrane</keyword>
<evidence type="ECO:0000256" key="2">
    <source>
        <dbReference type="SAM" id="SignalP"/>
    </source>
</evidence>
<proteinExistence type="predicted"/>
<sequence length="182" mass="19377">MTKFKLICASFALLLISAGANASLITGWTVSGPDSPTATQTQFNSWNLAYNSTRLAGDPVTFIASATVVDSGDYTFDWNFKGFHAFFNVTAFLRTSLSDVLVNAGPSNCCSTPSNGFDYSGVYTFDNVNAGDVISFTFGGDNFDSNSAIRGSLTLTQDVSAPSVFALLVLGFGVLLVRRIKK</sequence>
<reference evidence="3 4" key="1">
    <citation type="submission" date="2023-09" db="EMBL/GenBank/DDBJ databases">
        <authorList>
            <person name="Rey-Velasco X."/>
        </authorList>
    </citation>
    <scope>NUCLEOTIDE SEQUENCE [LARGE SCALE GENOMIC DNA]</scope>
    <source>
        <strain evidence="3 4">W409</strain>
    </source>
</reference>
<accession>A0AAW8R6G1</accession>